<sequence>MLFRISSITKLSATVIGIAVVLAVMYVPFSPLAPLADVLNPGIGIGVWGSTPPPGVGCINHTLTINSSMAEVTVCITPDGFIRIAANQDWALFYEQGYLTAEYRLAQLVFMRAMAEGNLSSMVGPSMIQSDEFYRALETTIVAQETVNQLNKSSYEYMALYYYVLGINDYIKSMQPSRLPLILKVLGYKPTPWLMRDTFAIQQLLTWSLSGTDDPLGFTFALENMPKQAVEALYPAYPPSVQYPIYPYDLNPTIYEGSGNAGNLSLYSMNPLPPGIALTAFNKAVENAIAFFQGDPSFSSSIVGKVLPGFDPFLHVVEGLTDAGSNNWVVNASMGAAMLANDPHLTTTVPSIWIGFQLVAPGLNVVGVDFPGTPGVILGHNPYIAWGATDAEPQVCYFYVEETSPSHPGEYFHNGSWIPFTVIHEIIQVKGRGDINYLVERAANGVVVSNYSGVVIVMDWTGLYPNNEVATFLGFDLAKNLSDFLAALSNFKVGIQNFAYVDNKGNFGIFAYGLYPIIRAGNPRAVLPGYGNYDWTGFIPASNQPYVLDPSSGFAASANQVPVSPGYPYYLGWSYESGFRADEINHDLSIFKKANNLSISSMEATQLDVHDYSTDLFLPSLISALSSSKLSAVERGAADLLTEWNGNFTVDSAAATIYYFWLQQYLNDTFMPWLIYYNITRPEGLGEFSFFLGPDSVYHGQLILDLANWTQYYPDSQWFYDPLNHQARNSDYVMILAFNQTVKYLQELLGPDPTHWDWGYVHKRLLASLFGLPGLSVGPFQSPGDGNTINAAYGLVSTIGPSWRMVVDMKYPMDAVGVYPGGISENPLGLYNDTTAYWLTGDYYQLIPSGLPAEFYYLYLPGAKP</sequence>
<dbReference type="SUPFAM" id="SSF56235">
    <property type="entry name" value="N-terminal nucleophile aminohydrolases (Ntn hydrolases)"/>
    <property type="match status" value="1"/>
</dbReference>
<dbReference type="InterPro" id="IPR043146">
    <property type="entry name" value="Penicillin_amidase_N_B-knob"/>
</dbReference>
<keyword evidence="4" id="KW-0472">Membrane</keyword>
<comment type="similarity">
    <text evidence="1">Belongs to the peptidase S45 family.</text>
</comment>
<name>A0A830GU85_9CREN</name>
<dbReference type="AlphaFoldDB" id="A0A830GU85"/>
<dbReference type="PIRSF" id="PIRSF001227">
    <property type="entry name" value="Pen_acylase"/>
    <property type="match status" value="1"/>
</dbReference>
<keyword evidence="6" id="KW-1185">Reference proteome</keyword>
<evidence type="ECO:0000313" key="5">
    <source>
        <dbReference type="EMBL" id="GGP20009.1"/>
    </source>
</evidence>
<dbReference type="Gene3D" id="3.60.20.10">
    <property type="entry name" value="Glutamine Phosphoribosylpyrophosphate, subunit 1, domain 1"/>
    <property type="match status" value="1"/>
</dbReference>
<proteinExistence type="inferred from homology"/>
<reference evidence="5" key="1">
    <citation type="journal article" date="2014" name="Int. J. Syst. Evol. Microbiol.">
        <title>Complete genome sequence of Corynebacterium casei LMG S-19264T (=DSM 44701T), isolated from a smear-ripened cheese.</title>
        <authorList>
            <consortium name="US DOE Joint Genome Institute (JGI-PGF)"/>
            <person name="Walter F."/>
            <person name="Albersmeier A."/>
            <person name="Kalinowski J."/>
            <person name="Ruckert C."/>
        </authorList>
    </citation>
    <scope>NUCLEOTIDE SEQUENCE</scope>
    <source>
        <strain evidence="5">JCM 10088</strain>
    </source>
</reference>
<dbReference type="Gene3D" id="1.10.1400.10">
    <property type="match status" value="1"/>
</dbReference>
<evidence type="ECO:0000313" key="6">
    <source>
        <dbReference type="Proteomes" id="UP000610960"/>
    </source>
</evidence>
<evidence type="ECO:0000256" key="2">
    <source>
        <dbReference type="ARBA" id="ARBA00022801"/>
    </source>
</evidence>
<feature type="transmembrane region" description="Helical" evidence="4">
    <location>
        <begin position="12"/>
        <end position="29"/>
    </location>
</feature>
<organism evidence="5 6">
    <name type="scientific">Thermocladium modestius</name>
    <dbReference type="NCBI Taxonomy" id="62609"/>
    <lineage>
        <taxon>Archaea</taxon>
        <taxon>Thermoproteota</taxon>
        <taxon>Thermoprotei</taxon>
        <taxon>Thermoproteales</taxon>
        <taxon>Thermoproteaceae</taxon>
        <taxon>Thermocladium</taxon>
    </lineage>
</organism>
<protein>
    <submittedName>
        <fullName evidence="5">Beta-lactam antibiotic acylase</fullName>
    </submittedName>
</protein>
<dbReference type="PANTHER" id="PTHR34218">
    <property type="entry name" value="PEPTIDASE S45 PENICILLIN AMIDASE"/>
    <property type="match status" value="1"/>
</dbReference>
<dbReference type="InterPro" id="IPR043147">
    <property type="entry name" value="Penicillin_amidase_A-knob"/>
</dbReference>
<dbReference type="PANTHER" id="PTHR34218:SF4">
    <property type="entry name" value="ACYL-HOMOSERINE LACTONE ACYLASE QUIP"/>
    <property type="match status" value="1"/>
</dbReference>
<evidence type="ECO:0000256" key="3">
    <source>
        <dbReference type="ARBA" id="ARBA00023145"/>
    </source>
</evidence>
<reference evidence="5" key="2">
    <citation type="submission" date="2020-09" db="EMBL/GenBank/DDBJ databases">
        <authorList>
            <person name="Sun Q."/>
            <person name="Ohkuma M."/>
        </authorList>
    </citation>
    <scope>NUCLEOTIDE SEQUENCE</scope>
    <source>
        <strain evidence="5">JCM 10088</strain>
    </source>
</reference>
<dbReference type="CDD" id="cd03747">
    <property type="entry name" value="Ntn_PGA_like"/>
    <property type="match status" value="1"/>
</dbReference>
<dbReference type="Proteomes" id="UP000610960">
    <property type="component" value="Unassembled WGS sequence"/>
</dbReference>
<keyword evidence="4" id="KW-0812">Transmembrane</keyword>
<evidence type="ECO:0000256" key="1">
    <source>
        <dbReference type="ARBA" id="ARBA00006586"/>
    </source>
</evidence>
<keyword evidence="2" id="KW-0378">Hydrolase</keyword>
<dbReference type="OrthoDB" id="56056at2157"/>
<gene>
    <name evidence="5" type="ORF">GCM10007981_06240</name>
</gene>
<dbReference type="Gene3D" id="1.10.439.10">
    <property type="entry name" value="Penicillin Amidohydrolase, domain 1"/>
    <property type="match status" value="1"/>
</dbReference>
<dbReference type="GO" id="GO:0017000">
    <property type="term" value="P:antibiotic biosynthetic process"/>
    <property type="evidence" value="ECO:0007669"/>
    <property type="project" value="InterPro"/>
</dbReference>
<dbReference type="InterPro" id="IPR023343">
    <property type="entry name" value="Penicillin_amidase_dom1"/>
</dbReference>
<dbReference type="InterPro" id="IPR014395">
    <property type="entry name" value="Pen/GL7ACA/AHL_acylase"/>
</dbReference>
<comment type="caution">
    <text evidence="5">The sequence shown here is derived from an EMBL/GenBank/DDBJ whole genome shotgun (WGS) entry which is preliminary data.</text>
</comment>
<dbReference type="InterPro" id="IPR002692">
    <property type="entry name" value="S45"/>
</dbReference>
<dbReference type="GO" id="GO:0016811">
    <property type="term" value="F:hydrolase activity, acting on carbon-nitrogen (but not peptide) bonds, in linear amides"/>
    <property type="evidence" value="ECO:0007669"/>
    <property type="project" value="InterPro"/>
</dbReference>
<dbReference type="InterPro" id="IPR029055">
    <property type="entry name" value="Ntn_hydrolases_N"/>
</dbReference>
<dbReference type="Gene3D" id="2.30.120.10">
    <property type="match status" value="1"/>
</dbReference>
<keyword evidence="4" id="KW-1133">Transmembrane helix</keyword>
<dbReference type="EMBL" id="BMNL01000001">
    <property type="protein sequence ID" value="GGP20009.1"/>
    <property type="molecule type" value="Genomic_DNA"/>
</dbReference>
<accession>A0A830GU85</accession>
<dbReference type="RefSeq" id="WP_188595967.1">
    <property type="nucleotide sequence ID" value="NZ_BMNL01000001.1"/>
</dbReference>
<dbReference type="Pfam" id="PF01804">
    <property type="entry name" value="Penicil_amidase"/>
    <property type="match status" value="1"/>
</dbReference>
<keyword evidence="3" id="KW-0865">Zymogen</keyword>
<evidence type="ECO:0000256" key="4">
    <source>
        <dbReference type="SAM" id="Phobius"/>
    </source>
</evidence>